<keyword evidence="3" id="KW-1185">Reference proteome</keyword>
<name>A0ABU4C4V0_RHOGO</name>
<dbReference type="Proteomes" id="UP001185927">
    <property type="component" value="Unassembled WGS sequence"/>
</dbReference>
<accession>A0ABU4C4V0</accession>
<dbReference type="RefSeq" id="WP_317546025.1">
    <property type="nucleotide sequence ID" value="NZ_JAWLKB010000052.1"/>
</dbReference>
<evidence type="ECO:0000256" key="1">
    <source>
        <dbReference type="SAM" id="MobiDB-lite"/>
    </source>
</evidence>
<evidence type="ECO:0000313" key="3">
    <source>
        <dbReference type="Proteomes" id="UP001185927"/>
    </source>
</evidence>
<sequence length="74" mass="8138">MSNDRPWDDGVFAAPGTPMPPPRFASSLIVELGLSRASPEERERGVAEWLRSNTPSESLRGSLIRCGYGHLLDQ</sequence>
<comment type="caution">
    <text evidence="2">The sequence shown here is derived from an EMBL/GenBank/DDBJ whole genome shotgun (WGS) entry which is preliminary data.</text>
</comment>
<reference evidence="2 3" key="1">
    <citation type="submission" date="2023-10" db="EMBL/GenBank/DDBJ databases">
        <title>Development of a sustainable strategy for remediation of hydrocarbon-contaminated territories based on the waste exchange concept.</title>
        <authorList>
            <person name="Krivoruchko A."/>
        </authorList>
    </citation>
    <scope>NUCLEOTIDE SEQUENCE [LARGE SCALE GENOMIC DNA]</scope>
    <source>
        <strain evidence="2 3">IEGM 1203</strain>
    </source>
</reference>
<proteinExistence type="predicted"/>
<evidence type="ECO:0000313" key="2">
    <source>
        <dbReference type="EMBL" id="MDV6271521.1"/>
    </source>
</evidence>
<feature type="region of interest" description="Disordered" evidence="1">
    <location>
        <begin position="1"/>
        <end position="20"/>
    </location>
</feature>
<dbReference type="EMBL" id="JAWLKB010000052">
    <property type="protein sequence ID" value="MDV6271521.1"/>
    <property type="molecule type" value="Genomic_DNA"/>
</dbReference>
<protein>
    <submittedName>
        <fullName evidence="2">Uncharacterized protein</fullName>
    </submittedName>
</protein>
<organism evidence="2 3">
    <name type="scientific">Rhodococcus globerulus</name>
    <dbReference type="NCBI Taxonomy" id="33008"/>
    <lineage>
        <taxon>Bacteria</taxon>
        <taxon>Bacillati</taxon>
        <taxon>Actinomycetota</taxon>
        <taxon>Actinomycetes</taxon>
        <taxon>Mycobacteriales</taxon>
        <taxon>Nocardiaceae</taxon>
        <taxon>Rhodococcus</taxon>
    </lineage>
</organism>
<gene>
    <name evidence="2" type="ORF">R3Q16_33500</name>
</gene>